<dbReference type="GO" id="GO:0008233">
    <property type="term" value="F:peptidase activity"/>
    <property type="evidence" value="ECO:0007669"/>
    <property type="project" value="UniProtKB-KW"/>
</dbReference>
<dbReference type="EMBL" id="WJXA01000003">
    <property type="protein sequence ID" value="KAF7148391.1"/>
    <property type="molecule type" value="Genomic_DNA"/>
</dbReference>
<dbReference type="InterPro" id="IPR051708">
    <property type="entry name" value="Plant_Aspart_Prot_A1"/>
</dbReference>
<protein>
    <recommendedName>
        <fullName evidence="5">Peptidase A1 domain-containing protein</fullName>
    </recommendedName>
</protein>
<keyword evidence="7" id="KW-1185">Reference proteome</keyword>
<keyword evidence="3" id="KW-0378">Hydrolase</keyword>
<dbReference type="AlphaFoldDB" id="A0A834HHV6"/>
<dbReference type="InterPro" id="IPR021109">
    <property type="entry name" value="Peptidase_aspartic_dom_sf"/>
</dbReference>
<evidence type="ECO:0000256" key="3">
    <source>
        <dbReference type="ARBA" id="ARBA00022801"/>
    </source>
</evidence>
<evidence type="ECO:0000256" key="2">
    <source>
        <dbReference type="ARBA" id="ARBA00022670"/>
    </source>
</evidence>
<evidence type="ECO:0000313" key="6">
    <source>
        <dbReference type="EMBL" id="KAF7148391.1"/>
    </source>
</evidence>
<dbReference type="PANTHER" id="PTHR47967:SF23">
    <property type="entry name" value="OS04G0448300 PROTEIN"/>
    <property type="match status" value="1"/>
</dbReference>
<gene>
    <name evidence="6" type="ORF">RHSIM_Rhsim03G0037000</name>
</gene>
<name>A0A834HHV6_RHOSS</name>
<dbReference type="Proteomes" id="UP000626092">
    <property type="component" value="Unassembled WGS sequence"/>
</dbReference>
<evidence type="ECO:0000256" key="1">
    <source>
        <dbReference type="ARBA" id="ARBA00007447"/>
    </source>
</evidence>
<dbReference type="OrthoDB" id="2747330at2759"/>
<dbReference type="Gene3D" id="2.40.70.10">
    <property type="entry name" value="Acid Proteases"/>
    <property type="match status" value="2"/>
</dbReference>
<dbReference type="SUPFAM" id="SSF50630">
    <property type="entry name" value="Acid proteases"/>
    <property type="match status" value="1"/>
</dbReference>
<evidence type="ECO:0000256" key="4">
    <source>
        <dbReference type="SAM" id="SignalP"/>
    </source>
</evidence>
<feature type="signal peptide" evidence="4">
    <location>
        <begin position="1"/>
        <end position="25"/>
    </location>
</feature>
<evidence type="ECO:0000259" key="5">
    <source>
        <dbReference type="PROSITE" id="PS51767"/>
    </source>
</evidence>
<dbReference type="InterPro" id="IPR032861">
    <property type="entry name" value="TAXi_N"/>
</dbReference>
<dbReference type="InterPro" id="IPR032799">
    <property type="entry name" value="TAXi_C"/>
</dbReference>
<dbReference type="PANTHER" id="PTHR47967">
    <property type="entry name" value="OS07G0603500 PROTEIN-RELATED"/>
    <property type="match status" value="1"/>
</dbReference>
<feature type="chain" id="PRO_5032581708" description="Peptidase A1 domain-containing protein" evidence="4">
    <location>
        <begin position="26"/>
        <end position="464"/>
    </location>
</feature>
<dbReference type="GO" id="GO:0006508">
    <property type="term" value="P:proteolysis"/>
    <property type="evidence" value="ECO:0007669"/>
    <property type="project" value="UniProtKB-KW"/>
</dbReference>
<dbReference type="Pfam" id="PF14543">
    <property type="entry name" value="TAXi_N"/>
    <property type="match status" value="1"/>
</dbReference>
<organism evidence="6 7">
    <name type="scientific">Rhododendron simsii</name>
    <name type="common">Sims's rhododendron</name>
    <dbReference type="NCBI Taxonomy" id="118357"/>
    <lineage>
        <taxon>Eukaryota</taxon>
        <taxon>Viridiplantae</taxon>
        <taxon>Streptophyta</taxon>
        <taxon>Embryophyta</taxon>
        <taxon>Tracheophyta</taxon>
        <taxon>Spermatophyta</taxon>
        <taxon>Magnoliopsida</taxon>
        <taxon>eudicotyledons</taxon>
        <taxon>Gunneridae</taxon>
        <taxon>Pentapetalae</taxon>
        <taxon>asterids</taxon>
        <taxon>Ericales</taxon>
        <taxon>Ericaceae</taxon>
        <taxon>Ericoideae</taxon>
        <taxon>Rhodoreae</taxon>
        <taxon>Rhododendron</taxon>
    </lineage>
</organism>
<comment type="similarity">
    <text evidence="1">Belongs to the peptidase A1 family.</text>
</comment>
<proteinExistence type="inferred from homology"/>
<reference evidence="6" key="1">
    <citation type="submission" date="2019-11" db="EMBL/GenBank/DDBJ databases">
        <authorList>
            <person name="Liu Y."/>
            <person name="Hou J."/>
            <person name="Li T.-Q."/>
            <person name="Guan C.-H."/>
            <person name="Wu X."/>
            <person name="Wu H.-Z."/>
            <person name="Ling F."/>
            <person name="Zhang R."/>
            <person name="Shi X.-G."/>
            <person name="Ren J.-P."/>
            <person name="Chen E.-F."/>
            <person name="Sun J.-M."/>
        </authorList>
    </citation>
    <scope>NUCLEOTIDE SEQUENCE</scope>
    <source>
        <strain evidence="6">Adult_tree_wgs_1</strain>
        <tissue evidence="6">Leaves</tissue>
    </source>
</reference>
<dbReference type="GO" id="GO:0005576">
    <property type="term" value="C:extracellular region"/>
    <property type="evidence" value="ECO:0007669"/>
    <property type="project" value="TreeGrafter"/>
</dbReference>
<dbReference type="PROSITE" id="PS51767">
    <property type="entry name" value="PEPTIDASE_A1"/>
    <property type="match status" value="1"/>
</dbReference>
<dbReference type="Pfam" id="PF14541">
    <property type="entry name" value="TAXi_C"/>
    <property type="match status" value="1"/>
</dbReference>
<dbReference type="InterPro" id="IPR033121">
    <property type="entry name" value="PEPTIDASE_A1"/>
</dbReference>
<sequence length="464" mass="52062">MAAKFLFNFIYILGVATLLVPPSQANHSASLSRDLPSITSLVFSPPSANESIISLVDLPSVEISLSLPIIHQTSPLSPFYNPNVSEREIFRENWRISRERAQYMYLRRAPGTSLFQIPVTRDFVILYSIGTPPVATYGVPDTGSDLVWLQCEPCQTCYDQTLTRFDSRESSTYEVVECDSSLCSGFKNKMTCDDDGYCAYGVRYVDGSYSRGNIAEEIITVASQHSTPRIALLIGCGFSNMMTSGKKYPSVVGLQNSERSLIGQIRSPAFSFCHDNNNDGSFQVGRFTARLWGKSTPLVPNYEGMYLVRLEDIMVNDEGLNMPYYVFEHVIGNSGDETSGVVIDSGAGVTHLHPTAFDALLSEISAHMEKKGRSMSYRWGLYCWDNPGGVRDPSLPTISFIFLDIKLRLGRNAWRQEGRYTCLMIARFPRRFTIIGRYQLRNVNVGFDLKNMKLWLEVQSECVP</sequence>
<keyword evidence="2" id="KW-0645">Protease</keyword>
<feature type="domain" description="Peptidase A1" evidence="5">
    <location>
        <begin position="123"/>
        <end position="457"/>
    </location>
</feature>
<evidence type="ECO:0000313" key="7">
    <source>
        <dbReference type="Proteomes" id="UP000626092"/>
    </source>
</evidence>
<keyword evidence="4" id="KW-0732">Signal</keyword>
<accession>A0A834HHV6</accession>
<comment type="caution">
    <text evidence="6">The sequence shown here is derived from an EMBL/GenBank/DDBJ whole genome shotgun (WGS) entry which is preliminary data.</text>
</comment>